<feature type="transmembrane region" description="Helical" evidence="12">
    <location>
        <begin position="130"/>
        <end position="151"/>
    </location>
</feature>
<evidence type="ECO:0000256" key="12">
    <source>
        <dbReference type="PIRNR" id="PIRNR006446"/>
    </source>
</evidence>
<comment type="similarity">
    <text evidence="2 12">Belongs to the cytochrome ubiquinol oxidase subunit 1 family.</text>
</comment>
<evidence type="ECO:0000256" key="10">
    <source>
        <dbReference type="ARBA" id="ARBA00023004"/>
    </source>
</evidence>
<dbReference type="STRING" id="257708.RGI145_04030"/>
<dbReference type="Proteomes" id="UP000185494">
    <property type="component" value="Chromosome 1"/>
</dbReference>
<evidence type="ECO:0000256" key="8">
    <source>
        <dbReference type="ARBA" id="ARBA00022982"/>
    </source>
</evidence>
<feature type="transmembrane region" description="Helical" evidence="12">
    <location>
        <begin position="15"/>
        <end position="38"/>
    </location>
</feature>
<dbReference type="GO" id="GO:0019646">
    <property type="term" value="P:aerobic electron transport chain"/>
    <property type="evidence" value="ECO:0007669"/>
    <property type="project" value="InterPro"/>
</dbReference>
<keyword evidence="11 12" id="KW-0472">Membrane</keyword>
<keyword evidence="3 12" id="KW-0813">Transport</keyword>
<protein>
    <submittedName>
        <fullName evidence="14">Cytochrome D ubiquinol oxidase subunit I</fullName>
    </submittedName>
</protein>
<dbReference type="PIRSF" id="PIRSF006446">
    <property type="entry name" value="Cyt_quinol_oxidase_1"/>
    <property type="match status" value="1"/>
</dbReference>
<feature type="compositionally biased region" description="Basic and acidic residues" evidence="13">
    <location>
        <begin position="451"/>
        <end position="462"/>
    </location>
</feature>
<dbReference type="PANTHER" id="PTHR30365">
    <property type="entry name" value="CYTOCHROME D UBIQUINOL OXIDASE"/>
    <property type="match status" value="1"/>
</dbReference>
<feature type="transmembrane region" description="Helical" evidence="12">
    <location>
        <begin position="188"/>
        <end position="211"/>
    </location>
</feature>
<dbReference type="eggNOG" id="COG1271">
    <property type="taxonomic scope" value="Bacteria"/>
</dbReference>
<comment type="subcellular location">
    <subcellularLocation>
        <location evidence="12">Cell inner membrane</location>
    </subcellularLocation>
    <subcellularLocation>
        <location evidence="1">Cell membrane</location>
        <topology evidence="1">Multi-pass membrane protein</topology>
    </subcellularLocation>
</comment>
<feature type="transmembrane region" description="Helical" evidence="12">
    <location>
        <begin position="59"/>
        <end position="80"/>
    </location>
</feature>
<reference evidence="14 15" key="1">
    <citation type="submission" date="2016-05" db="EMBL/GenBank/DDBJ databases">
        <title>Complete Genome and Methylome Analysis of Psychrotrophic Bacterial Isolates from Antarctic Lake Untersee.</title>
        <authorList>
            <person name="Fomenkov A."/>
            <person name="Akimov V.N."/>
            <person name="Vasilyeva L.V."/>
            <person name="Andersen D."/>
            <person name="Vincze T."/>
            <person name="Roberts R.J."/>
        </authorList>
    </citation>
    <scope>NUCLEOTIDE SEQUENCE [LARGE SCALE GENOMIC DNA]</scope>
    <source>
        <strain evidence="14 15">U14-5</strain>
    </source>
</reference>
<name>A0A1L7AC85_9PROT</name>
<keyword evidence="7 12" id="KW-0479">Metal-binding</keyword>
<feature type="transmembrane region" description="Helical" evidence="12">
    <location>
        <begin position="100"/>
        <end position="123"/>
    </location>
</feature>
<feature type="transmembrane region" description="Helical" evidence="12">
    <location>
        <begin position="411"/>
        <end position="442"/>
    </location>
</feature>
<evidence type="ECO:0000256" key="9">
    <source>
        <dbReference type="ARBA" id="ARBA00022989"/>
    </source>
</evidence>
<dbReference type="AlphaFoldDB" id="A0A1L7AC85"/>
<dbReference type="GO" id="GO:0005886">
    <property type="term" value="C:plasma membrane"/>
    <property type="evidence" value="ECO:0007669"/>
    <property type="project" value="UniProtKB-SubCell"/>
</dbReference>
<evidence type="ECO:0000256" key="4">
    <source>
        <dbReference type="ARBA" id="ARBA00022475"/>
    </source>
</evidence>
<feature type="transmembrane region" description="Helical" evidence="12">
    <location>
        <begin position="333"/>
        <end position="358"/>
    </location>
</feature>
<keyword evidence="8 12" id="KW-0249">Electron transport</keyword>
<evidence type="ECO:0000256" key="1">
    <source>
        <dbReference type="ARBA" id="ARBA00004651"/>
    </source>
</evidence>
<keyword evidence="9 12" id="KW-1133">Transmembrane helix</keyword>
<keyword evidence="5 12" id="KW-0349">Heme</keyword>
<feature type="transmembrane region" description="Helical" evidence="12">
    <location>
        <begin position="370"/>
        <end position="391"/>
    </location>
</feature>
<dbReference type="EMBL" id="CP015583">
    <property type="protein sequence ID" value="APT56396.1"/>
    <property type="molecule type" value="Genomic_DNA"/>
</dbReference>
<dbReference type="GO" id="GO:0016682">
    <property type="term" value="F:oxidoreductase activity, acting on diphenols and related substances as donors, oxygen as acceptor"/>
    <property type="evidence" value="ECO:0007669"/>
    <property type="project" value="TreeGrafter"/>
</dbReference>
<evidence type="ECO:0000256" key="13">
    <source>
        <dbReference type="SAM" id="MobiDB-lite"/>
    </source>
</evidence>
<evidence type="ECO:0000256" key="6">
    <source>
        <dbReference type="ARBA" id="ARBA00022692"/>
    </source>
</evidence>
<keyword evidence="4 12" id="KW-1003">Cell membrane</keyword>
<evidence type="ECO:0000256" key="5">
    <source>
        <dbReference type="ARBA" id="ARBA00022617"/>
    </source>
</evidence>
<feature type="transmembrane region" description="Helical" evidence="12">
    <location>
        <begin position="231"/>
        <end position="250"/>
    </location>
</feature>
<keyword evidence="10 12" id="KW-0408">Iron</keyword>
<organism evidence="14 15">
    <name type="scientific">Roseomonas gilardii</name>
    <dbReference type="NCBI Taxonomy" id="257708"/>
    <lineage>
        <taxon>Bacteria</taxon>
        <taxon>Pseudomonadati</taxon>
        <taxon>Pseudomonadota</taxon>
        <taxon>Alphaproteobacteria</taxon>
        <taxon>Acetobacterales</taxon>
        <taxon>Roseomonadaceae</taxon>
        <taxon>Roseomonas</taxon>
    </lineage>
</organism>
<dbReference type="PANTHER" id="PTHR30365:SF14">
    <property type="entry name" value="CYTOCHROME BD MENAQUINOL OXIDASE SUBUNIT I-RELATED"/>
    <property type="match status" value="1"/>
</dbReference>
<dbReference type="Pfam" id="PF01654">
    <property type="entry name" value="Cyt_bd_oxida_I"/>
    <property type="match status" value="1"/>
</dbReference>
<evidence type="ECO:0000256" key="7">
    <source>
        <dbReference type="ARBA" id="ARBA00022723"/>
    </source>
</evidence>
<feature type="region of interest" description="Disordered" evidence="13">
    <location>
        <begin position="450"/>
        <end position="487"/>
    </location>
</feature>
<sequence>MIESLLPSALDLARFQFAFVVVWHFLFPAFTIGLASYLAVLEARWLWTGNAVYLDTFRYWLKIFAIAFAMGVVSGIVMSYQFGTNWSELSRRAGPILGPLLGYEVLTAFFLEAGFLGVMLFGLERVGKGLHFTATCLVAIGTCFSAFWILAANSWMQTPQGFSIAPDGSFHPEDWWAIIFNPSFPYRFLHTVTGAYLTTALIVGAVGAFHVLRERRNDTLGTREANPRARVMFSMAMWMLTIVAPIQAVLGDLHGGNTFHHQPAKLAAMEGHFETERGAPAILFGIPSAEEERTRLQVGIPNLASLYLTHSWTGEVRGLKDLPRDHWPTNIPLVFFAFRIMVALGLLMIGLGLSSLVLRLRGRLYDTPWVLRAAIAMGPAGLVAVTAGWIVTEAGRQPFTVYGHLTTANSVAPIGAPAVATSLVAFAIVYFIVFGAGIWFLFRLFSQTPQAHEEGPPTDKPIRSAGTTPAPSAQRGPDPRPQTQPAE</sequence>
<dbReference type="RefSeq" id="WP_075797339.1">
    <property type="nucleotide sequence ID" value="NZ_CP015583.1"/>
</dbReference>
<dbReference type="GO" id="GO:0046872">
    <property type="term" value="F:metal ion binding"/>
    <property type="evidence" value="ECO:0007669"/>
    <property type="project" value="UniProtKB-UniRule"/>
</dbReference>
<keyword evidence="6 12" id="KW-0812">Transmembrane</keyword>
<dbReference type="KEGG" id="rgi:RGI145_04030"/>
<dbReference type="GO" id="GO:0020037">
    <property type="term" value="F:heme binding"/>
    <property type="evidence" value="ECO:0007669"/>
    <property type="project" value="TreeGrafter"/>
</dbReference>
<evidence type="ECO:0000256" key="11">
    <source>
        <dbReference type="ARBA" id="ARBA00023136"/>
    </source>
</evidence>
<dbReference type="GO" id="GO:0070069">
    <property type="term" value="C:cytochrome complex"/>
    <property type="evidence" value="ECO:0007669"/>
    <property type="project" value="UniProtKB-UniRule"/>
</dbReference>
<evidence type="ECO:0000313" key="14">
    <source>
        <dbReference type="EMBL" id="APT56396.1"/>
    </source>
</evidence>
<gene>
    <name evidence="14" type="ORF">RGI145_04030</name>
</gene>
<evidence type="ECO:0000256" key="2">
    <source>
        <dbReference type="ARBA" id="ARBA00009819"/>
    </source>
</evidence>
<accession>A0A1L7AC85</accession>
<evidence type="ECO:0000313" key="15">
    <source>
        <dbReference type="Proteomes" id="UP000185494"/>
    </source>
</evidence>
<proteinExistence type="inferred from homology"/>
<dbReference type="InterPro" id="IPR002585">
    <property type="entry name" value="Cyt-d_ubiquinol_oxidase_su_1"/>
</dbReference>
<evidence type="ECO:0000256" key="3">
    <source>
        <dbReference type="ARBA" id="ARBA00022448"/>
    </source>
</evidence>
<dbReference type="GO" id="GO:0009055">
    <property type="term" value="F:electron transfer activity"/>
    <property type="evidence" value="ECO:0007669"/>
    <property type="project" value="UniProtKB-UniRule"/>
</dbReference>